<evidence type="ECO:0000259" key="1">
    <source>
        <dbReference type="PROSITE" id="PS51199"/>
    </source>
</evidence>
<dbReference type="GO" id="GO:0003678">
    <property type="term" value="F:DNA helicase activity"/>
    <property type="evidence" value="ECO:0007669"/>
    <property type="project" value="InterPro"/>
</dbReference>
<organism evidence="2 3">
    <name type="scientific">Candidatus Jeotgalibaca merdavium</name>
    <dbReference type="NCBI Taxonomy" id="2838627"/>
    <lineage>
        <taxon>Bacteria</taxon>
        <taxon>Bacillati</taxon>
        <taxon>Bacillota</taxon>
        <taxon>Bacilli</taxon>
        <taxon>Lactobacillales</taxon>
        <taxon>Carnobacteriaceae</taxon>
        <taxon>Jeotgalibaca</taxon>
    </lineage>
</organism>
<comment type="caution">
    <text evidence="2">The sequence shown here is derived from an EMBL/GenBank/DDBJ whole genome shotgun (WGS) entry which is preliminary data.</text>
</comment>
<dbReference type="InterPro" id="IPR027417">
    <property type="entry name" value="P-loop_NTPase"/>
</dbReference>
<evidence type="ECO:0000313" key="3">
    <source>
        <dbReference type="Proteomes" id="UP000886856"/>
    </source>
</evidence>
<reference evidence="2" key="1">
    <citation type="journal article" date="2021" name="PeerJ">
        <title>Extensive microbial diversity within the chicken gut microbiome revealed by metagenomics and culture.</title>
        <authorList>
            <person name="Gilroy R."/>
            <person name="Ravi A."/>
            <person name="Getino M."/>
            <person name="Pursley I."/>
            <person name="Horton D.L."/>
            <person name="Alikhan N.F."/>
            <person name="Baker D."/>
            <person name="Gharbi K."/>
            <person name="Hall N."/>
            <person name="Watson M."/>
            <person name="Adriaenssens E.M."/>
            <person name="Foster-Nyarko E."/>
            <person name="Jarju S."/>
            <person name="Secka A."/>
            <person name="Antonio M."/>
            <person name="Oren A."/>
            <person name="Chaudhuri R.R."/>
            <person name="La Ragione R."/>
            <person name="Hildebrand F."/>
            <person name="Pallen M.J."/>
        </authorList>
    </citation>
    <scope>NUCLEOTIDE SEQUENCE</scope>
    <source>
        <strain evidence="2">CHK171-505</strain>
    </source>
</reference>
<dbReference type="AlphaFoldDB" id="A0A9D2I1C6"/>
<dbReference type="CDD" id="cd00984">
    <property type="entry name" value="DnaB_C"/>
    <property type="match status" value="1"/>
</dbReference>
<protein>
    <submittedName>
        <fullName evidence="2">AAA family ATPase</fullName>
    </submittedName>
</protein>
<reference evidence="2" key="2">
    <citation type="submission" date="2021-04" db="EMBL/GenBank/DDBJ databases">
        <authorList>
            <person name="Gilroy R."/>
        </authorList>
    </citation>
    <scope>NUCLEOTIDE SEQUENCE</scope>
    <source>
        <strain evidence="2">CHK171-505</strain>
    </source>
</reference>
<dbReference type="Proteomes" id="UP000886856">
    <property type="component" value="Unassembled WGS sequence"/>
</dbReference>
<dbReference type="PROSITE" id="PS51199">
    <property type="entry name" value="SF4_HELICASE"/>
    <property type="match status" value="1"/>
</dbReference>
<accession>A0A9D2I1C6</accession>
<dbReference type="Pfam" id="PF03796">
    <property type="entry name" value="DnaB_C"/>
    <property type="match status" value="1"/>
</dbReference>
<dbReference type="GO" id="GO:0005829">
    <property type="term" value="C:cytosol"/>
    <property type="evidence" value="ECO:0007669"/>
    <property type="project" value="TreeGrafter"/>
</dbReference>
<dbReference type="SUPFAM" id="SSF52540">
    <property type="entry name" value="P-loop containing nucleoside triphosphate hydrolases"/>
    <property type="match status" value="1"/>
</dbReference>
<dbReference type="GO" id="GO:0005524">
    <property type="term" value="F:ATP binding"/>
    <property type="evidence" value="ECO:0007669"/>
    <property type="project" value="InterPro"/>
</dbReference>
<dbReference type="PANTHER" id="PTHR30153">
    <property type="entry name" value="REPLICATIVE DNA HELICASE DNAB"/>
    <property type="match status" value="1"/>
</dbReference>
<dbReference type="PANTHER" id="PTHR30153:SF2">
    <property type="entry name" value="REPLICATIVE DNA HELICASE"/>
    <property type="match status" value="1"/>
</dbReference>
<dbReference type="Gene3D" id="3.40.50.300">
    <property type="entry name" value="P-loop containing nucleotide triphosphate hydrolases"/>
    <property type="match status" value="1"/>
</dbReference>
<gene>
    <name evidence="2" type="ORF">H9948_04370</name>
</gene>
<proteinExistence type="predicted"/>
<name>A0A9D2I1C6_9LACT</name>
<feature type="domain" description="SF4 helicase" evidence="1">
    <location>
        <begin position="153"/>
        <end position="416"/>
    </location>
</feature>
<dbReference type="InterPro" id="IPR007694">
    <property type="entry name" value="DNA_helicase_DnaB-like_C"/>
</dbReference>
<dbReference type="EMBL" id="DWYW01000094">
    <property type="protein sequence ID" value="HJA90008.1"/>
    <property type="molecule type" value="Genomic_DNA"/>
</dbReference>
<sequence length="416" mass="47754">MTNIDQLSTEESVISNLITNPNLLIDFKLKPHMFRNTEYQKLIEYIFETGKSDINSLYYKSREDENFISTNELKRLYKSEATAPMFFMQDQMNMLNSYVVFKTNELSAEYNKMPSRENMSLLLDELQKLNKLSIDKKNPTDEYIKQVMSDTLSDEPRALITTGFKSMDSKIYGFEKGQLNVIAARPSLGKTALALNMMWTMATEGYPTTFFSLETTGDLVVQRMVSSIANVELTELKRSSNLGIEKTDKVMKALDLIKKSGLNIFAESDLTPQRVREQAMKQTDKPQIIFIDYLQLMKSDIPTNDRRVEVETISRDLKNIANETGSIIVLLSQLNRGVESRNDKRPMMSDLKESGGIEADANMIMMLYREDYYDREAVDTFTGKSELEVNIAKNKDGETGVIKLDFFKKTQRFMDV</sequence>
<dbReference type="GO" id="GO:0006260">
    <property type="term" value="P:DNA replication"/>
    <property type="evidence" value="ECO:0007669"/>
    <property type="project" value="InterPro"/>
</dbReference>
<evidence type="ECO:0000313" key="2">
    <source>
        <dbReference type="EMBL" id="HJA90008.1"/>
    </source>
</evidence>